<dbReference type="InterPro" id="IPR014105">
    <property type="entry name" value="Carotenoid/retinoid_OxRdtase"/>
</dbReference>
<dbReference type="Pfam" id="PF01593">
    <property type="entry name" value="Amino_oxidase"/>
    <property type="match status" value="1"/>
</dbReference>
<dbReference type="EMBL" id="HBIW01017983">
    <property type="protein sequence ID" value="CAE0700047.1"/>
    <property type="molecule type" value="Transcribed_RNA"/>
</dbReference>
<keyword evidence="2" id="KW-0125">Carotenoid biosynthesis</keyword>
<dbReference type="AlphaFoldDB" id="A0A7S4A0K9"/>
<reference evidence="6" key="2">
    <citation type="submission" date="2021-11" db="EMBL/GenBank/DDBJ databases">
        <authorList>
            <consortium name="Genoscope - CEA"/>
            <person name="William W."/>
        </authorList>
    </citation>
    <scope>NUCLEOTIDE SEQUENCE</scope>
</reference>
<dbReference type="OrthoDB" id="7777654at2759"/>
<gene>
    <name evidence="5" type="ORF">PCAL00307_LOCUS15483</name>
    <name evidence="6" type="ORF">PECAL_3P04270</name>
</gene>
<dbReference type="GO" id="GO:0016491">
    <property type="term" value="F:oxidoreductase activity"/>
    <property type="evidence" value="ECO:0007669"/>
    <property type="project" value="UniProtKB-KW"/>
</dbReference>
<evidence type="ECO:0000313" key="7">
    <source>
        <dbReference type="Proteomes" id="UP000789595"/>
    </source>
</evidence>
<dbReference type="SUPFAM" id="SSF51905">
    <property type="entry name" value="FAD/NAD(P)-binding domain"/>
    <property type="match status" value="1"/>
</dbReference>
<reference evidence="5" key="1">
    <citation type="submission" date="2021-01" db="EMBL/GenBank/DDBJ databases">
        <authorList>
            <person name="Corre E."/>
            <person name="Pelletier E."/>
            <person name="Niang G."/>
            <person name="Scheremetjew M."/>
            <person name="Finn R."/>
            <person name="Kale V."/>
            <person name="Holt S."/>
            <person name="Cochrane G."/>
            <person name="Meng A."/>
            <person name="Brown T."/>
            <person name="Cohen L."/>
        </authorList>
    </citation>
    <scope>NUCLEOTIDE SEQUENCE</scope>
    <source>
        <strain evidence="5">CCMP1756</strain>
    </source>
</reference>
<dbReference type="PANTHER" id="PTHR43734">
    <property type="entry name" value="PHYTOENE DESATURASE"/>
    <property type="match status" value="1"/>
</dbReference>
<organism evidence="5">
    <name type="scientific">Pelagomonas calceolata</name>
    <dbReference type="NCBI Taxonomy" id="35677"/>
    <lineage>
        <taxon>Eukaryota</taxon>
        <taxon>Sar</taxon>
        <taxon>Stramenopiles</taxon>
        <taxon>Ochrophyta</taxon>
        <taxon>Pelagophyceae</taxon>
        <taxon>Pelagomonadales</taxon>
        <taxon>Pelagomonadaceae</taxon>
        <taxon>Pelagomonas</taxon>
    </lineage>
</organism>
<dbReference type="GO" id="GO:0016117">
    <property type="term" value="P:carotenoid biosynthetic process"/>
    <property type="evidence" value="ECO:0007669"/>
    <property type="project" value="UniProtKB-KW"/>
</dbReference>
<evidence type="ECO:0000313" key="5">
    <source>
        <dbReference type="EMBL" id="CAE0700047.1"/>
    </source>
</evidence>
<dbReference type="InterPro" id="IPR002937">
    <property type="entry name" value="Amino_oxidase"/>
</dbReference>
<accession>A0A7S4A0K9</accession>
<dbReference type="NCBIfam" id="TIGR02734">
    <property type="entry name" value="crtI_fam"/>
    <property type="match status" value="1"/>
</dbReference>
<evidence type="ECO:0000259" key="4">
    <source>
        <dbReference type="Pfam" id="PF01593"/>
    </source>
</evidence>
<feature type="domain" description="Amine oxidase" evidence="4">
    <location>
        <begin position="28"/>
        <end position="528"/>
    </location>
</feature>
<dbReference type="PRINTS" id="PR00419">
    <property type="entry name" value="ADXRDTASE"/>
</dbReference>
<feature type="non-terminal residue" evidence="5">
    <location>
        <position position="539"/>
    </location>
</feature>
<dbReference type="InterPro" id="IPR036188">
    <property type="entry name" value="FAD/NAD-bd_sf"/>
</dbReference>
<evidence type="ECO:0000313" key="6">
    <source>
        <dbReference type="EMBL" id="CAH0370531.1"/>
    </source>
</evidence>
<evidence type="ECO:0000256" key="2">
    <source>
        <dbReference type="ARBA" id="ARBA00022746"/>
    </source>
</evidence>
<evidence type="ECO:0000256" key="1">
    <source>
        <dbReference type="ARBA" id="ARBA00004829"/>
    </source>
</evidence>
<keyword evidence="3" id="KW-0560">Oxidoreductase</keyword>
<dbReference type="Proteomes" id="UP000789595">
    <property type="component" value="Unassembled WGS sequence"/>
</dbReference>
<protein>
    <recommendedName>
        <fullName evidence="4">Amine oxidase domain-containing protein</fullName>
    </recommendedName>
</protein>
<comment type="pathway">
    <text evidence="1">Carotenoid biosynthesis.</text>
</comment>
<dbReference type="Gene3D" id="3.50.50.60">
    <property type="entry name" value="FAD/NAD(P)-binding domain"/>
    <property type="match status" value="2"/>
</dbReference>
<name>A0A7S4A0K9_9STRA</name>
<keyword evidence="7" id="KW-1185">Reference proteome</keyword>
<sequence length="539" mass="58534">MRLKLAFILASSAALQPPHVVVVGGGVGGLATAGRLARRGARVTVLEKNDKVGGRVGEYRWQQHRWETGASLLLLPDVYRDALEAAGAEQLDIKRVAPAYAVWYEQHADRGPVILGGDRQDLRQRLDLEAPGGFDRFEEYRATAREYLRAGWPIFIEEDISPASLVKLVPRFLATAVSAVWKWPLFGHDAQLRRLFPDSPRLRALCSFEDLYVGLSPVEAPAVFSLLAAIELDNVAENPDAGRPDVGVFYPLGGFGQFPQLLADAATASGVDIRTVTSVEEVLVDEGRATGVRTASGETIDADAVVVNADLAAAEPKLLGSESRSDYAKGRFSTSSITFLWALDRRFEQLQHHNVFLSEDDDDDDPFLAAWDDQLPPRGASTAFPANGFHFYLCCNSRTDATAAPADGDSLMVLCPTPPLDDNADDALVDAWIAKARTAVYERLNKSAGADIESHVIHERVIDPREWRDGLGLRRGSVFGLAHGLDQLALFRPSRQSSRVDGLSFVGASTRPGNGVPLVLTSARLLCDELSGELGIKDS</sequence>
<proteinExistence type="predicted"/>
<dbReference type="PANTHER" id="PTHR43734:SF1">
    <property type="entry name" value="PHYTOENE DESATURASE"/>
    <property type="match status" value="1"/>
</dbReference>
<dbReference type="EMBL" id="CAKKNE010000003">
    <property type="protein sequence ID" value="CAH0370531.1"/>
    <property type="molecule type" value="Genomic_DNA"/>
</dbReference>
<evidence type="ECO:0000256" key="3">
    <source>
        <dbReference type="ARBA" id="ARBA00023002"/>
    </source>
</evidence>